<accession>A0ACC0B1Y6</accession>
<proteinExistence type="predicted"/>
<organism evidence="1 2">
    <name type="scientific">Catharanthus roseus</name>
    <name type="common">Madagascar periwinkle</name>
    <name type="synonym">Vinca rosea</name>
    <dbReference type="NCBI Taxonomy" id="4058"/>
    <lineage>
        <taxon>Eukaryota</taxon>
        <taxon>Viridiplantae</taxon>
        <taxon>Streptophyta</taxon>
        <taxon>Embryophyta</taxon>
        <taxon>Tracheophyta</taxon>
        <taxon>Spermatophyta</taxon>
        <taxon>Magnoliopsida</taxon>
        <taxon>eudicotyledons</taxon>
        <taxon>Gunneridae</taxon>
        <taxon>Pentapetalae</taxon>
        <taxon>asterids</taxon>
        <taxon>lamiids</taxon>
        <taxon>Gentianales</taxon>
        <taxon>Apocynaceae</taxon>
        <taxon>Rauvolfioideae</taxon>
        <taxon>Vinceae</taxon>
        <taxon>Catharanthinae</taxon>
        <taxon>Catharanthus</taxon>
    </lineage>
</organism>
<dbReference type="Proteomes" id="UP001060085">
    <property type="component" value="Linkage Group LG04"/>
</dbReference>
<name>A0ACC0B1Y6_CATRO</name>
<keyword evidence="2" id="KW-1185">Reference proteome</keyword>
<evidence type="ECO:0000313" key="2">
    <source>
        <dbReference type="Proteomes" id="UP001060085"/>
    </source>
</evidence>
<dbReference type="EMBL" id="CM044704">
    <property type="protein sequence ID" value="KAI5666655.1"/>
    <property type="molecule type" value="Genomic_DNA"/>
</dbReference>
<reference evidence="2" key="1">
    <citation type="journal article" date="2023" name="Nat. Plants">
        <title>Single-cell RNA sequencing provides a high-resolution roadmap for understanding the multicellular compartmentation of specialized metabolism.</title>
        <authorList>
            <person name="Sun S."/>
            <person name="Shen X."/>
            <person name="Li Y."/>
            <person name="Li Y."/>
            <person name="Wang S."/>
            <person name="Li R."/>
            <person name="Zhang H."/>
            <person name="Shen G."/>
            <person name="Guo B."/>
            <person name="Wei J."/>
            <person name="Xu J."/>
            <person name="St-Pierre B."/>
            <person name="Chen S."/>
            <person name="Sun C."/>
        </authorList>
    </citation>
    <scope>NUCLEOTIDE SEQUENCE [LARGE SCALE GENOMIC DNA]</scope>
</reference>
<comment type="caution">
    <text evidence="1">The sequence shown here is derived from an EMBL/GenBank/DDBJ whole genome shotgun (WGS) entry which is preliminary data.</text>
</comment>
<sequence length="728" mass="78623">MKVPKLTILLLLLVTLIVSSNASISNKKHYIVYMGHHAHPNSESVINANHQLLSSLIGSDDEGANDMAIHHYTKSFRGFSAMLTPQQAQKLAENDHVISVFESKTNKIHTTHSWDFLNIDSAAQQYNQLPMDSKSNVIVGIIDSGIWPESKSFSDYGLGPVPMKFKGQCETGEMFTSAHCNRKIIGARFYYKGFSAEYGPLELFNQTFFLSPRDNDGHGSHVASTIAGALVSNISLFGQAKGNARGGASNARLSIYKACWFNFCSDADVLAALDDAISDGVDIVSMSLGPDPPQLNYFEDAISVGTFHAFQKGILVSASAGNSFFPQTASNVAPWILTVAASTIDREIQSNIYLGNSKLIKINSLDPTLIKGKIVVCRLENFLVNKNQLVDYISKSGGVGMIIIVPFEKDVLFQFKIHVSLIGEEAAEEIEAYTATEKNPLASIYQTMTVLPTRSAPQMASFSSKGPNIITPDIIKPDVTAPGANILAAWSPVSIGNTNGLSVDYNIASGTSMSCPHISAVAAMIKAYHPSWSPAAVKSAIMTTAQVLDNNGNHIRRNPDDSQATPFDYGSGHINLVSAMNPGLIYDFDSNDIIDFLCSNGASPSQLKNLTRAGGTLSCKNKPTASYNLNYPSIGVSNMKGQLSVYRTVTYCGKGPTIYIPELEYPAGVNVSVTPMALKFMNTGEKMSFRLDFVPSNSSNGSFVFGALTWTNGIHKVRSPIALNIISV</sequence>
<protein>
    <submittedName>
        <fullName evidence="1">Uncharacterized protein</fullName>
    </submittedName>
</protein>
<evidence type="ECO:0000313" key="1">
    <source>
        <dbReference type="EMBL" id="KAI5666655.1"/>
    </source>
</evidence>
<gene>
    <name evidence="1" type="ORF">M9H77_16508</name>
</gene>